<evidence type="ECO:0000313" key="4">
    <source>
        <dbReference type="Proteomes" id="UP001230908"/>
    </source>
</evidence>
<dbReference type="Proteomes" id="UP001230908">
    <property type="component" value="Unassembled WGS sequence"/>
</dbReference>
<comment type="caution">
    <text evidence="3">The sequence shown here is derived from an EMBL/GenBank/DDBJ whole genome shotgun (WGS) entry which is preliminary data.</text>
</comment>
<dbReference type="Pfam" id="PF07702">
    <property type="entry name" value="UTRA"/>
    <property type="match status" value="1"/>
</dbReference>
<dbReference type="RefSeq" id="WP_308711971.1">
    <property type="nucleotide sequence ID" value="NZ_JAVHUY010000007.1"/>
</dbReference>
<sequence>MAEPGTWVSVSTPYVTPRSPGDREAWAAEAAQHGHTGTQRLIEVSEVAASPVVAEALRLAADEPVVVRRRLMLLDDKPVELTDSYYPTAIARGTPLAEPRKIPGGAVTLLAELGHRPRRITEDVSSREPTAHERAALALDPQEWVLRLIRVAATDSGQPVEASMITMKARHRHLRYQLTID</sequence>
<evidence type="ECO:0000256" key="1">
    <source>
        <dbReference type="SAM" id="MobiDB-lite"/>
    </source>
</evidence>
<dbReference type="PANTHER" id="PTHR44846:SF17">
    <property type="entry name" value="GNTR-FAMILY TRANSCRIPTIONAL REGULATOR"/>
    <property type="match status" value="1"/>
</dbReference>
<evidence type="ECO:0000313" key="3">
    <source>
        <dbReference type="EMBL" id="MDQ7904700.1"/>
    </source>
</evidence>
<reference evidence="3 4" key="1">
    <citation type="submission" date="2023-08" db="EMBL/GenBank/DDBJ databases">
        <title>Phytohabitans sansha sp. nov., isolated from marine sediment.</title>
        <authorList>
            <person name="Zhao Y."/>
            <person name="Yi K."/>
        </authorList>
    </citation>
    <scope>NUCLEOTIDE SEQUENCE [LARGE SCALE GENOMIC DNA]</scope>
    <source>
        <strain evidence="3 4">ZYX-F-186</strain>
    </source>
</reference>
<feature type="domain" description="UbiC transcription regulator-associated" evidence="2">
    <location>
        <begin position="32"/>
        <end position="173"/>
    </location>
</feature>
<dbReference type="SUPFAM" id="SSF64288">
    <property type="entry name" value="Chorismate lyase-like"/>
    <property type="match status" value="1"/>
</dbReference>
<proteinExistence type="predicted"/>
<feature type="region of interest" description="Disordered" evidence="1">
    <location>
        <begin position="1"/>
        <end position="21"/>
    </location>
</feature>
<gene>
    <name evidence="3" type="ORF">RB614_09220</name>
</gene>
<dbReference type="SMART" id="SM00866">
    <property type="entry name" value="UTRA"/>
    <property type="match status" value="1"/>
</dbReference>
<keyword evidence="4" id="KW-1185">Reference proteome</keyword>
<dbReference type="InterPro" id="IPR050679">
    <property type="entry name" value="Bact_HTH_transcr_reg"/>
</dbReference>
<name>A0ABU0ZEF6_9ACTN</name>
<evidence type="ECO:0000259" key="2">
    <source>
        <dbReference type="SMART" id="SM00866"/>
    </source>
</evidence>
<dbReference type="PANTHER" id="PTHR44846">
    <property type="entry name" value="MANNOSYL-D-GLYCERATE TRANSPORT/METABOLISM SYSTEM REPRESSOR MNGR-RELATED"/>
    <property type="match status" value="1"/>
</dbReference>
<dbReference type="InterPro" id="IPR028978">
    <property type="entry name" value="Chorismate_lyase_/UTRA_dom_sf"/>
</dbReference>
<dbReference type="Gene3D" id="3.40.1410.10">
    <property type="entry name" value="Chorismate lyase-like"/>
    <property type="match status" value="1"/>
</dbReference>
<accession>A0ABU0ZEF6</accession>
<dbReference type="InterPro" id="IPR011663">
    <property type="entry name" value="UTRA"/>
</dbReference>
<organism evidence="3 4">
    <name type="scientific">Phytohabitans maris</name>
    <dbReference type="NCBI Taxonomy" id="3071409"/>
    <lineage>
        <taxon>Bacteria</taxon>
        <taxon>Bacillati</taxon>
        <taxon>Actinomycetota</taxon>
        <taxon>Actinomycetes</taxon>
        <taxon>Micromonosporales</taxon>
        <taxon>Micromonosporaceae</taxon>
    </lineage>
</organism>
<protein>
    <submittedName>
        <fullName evidence="3">UTRA domain-containing protein</fullName>
    </submittedName>
</protein>
<dbReference type="EMBL" id="JAVHUY010000007">
    <property type="protein sequence ID" value="MDQ7904700.1"/>
    <property type="molecule type" value="Genomic_DNA"/>
</dbReference>